<dbReference type="OrthoDB" id="2010547at2759"/>
<accession>A0A843X0T1</accession>
<proteinExistence type="predicted"/>
<comment type="caution">
    <text evidence="1">The sequence shown here is derived from an EMBL/GenBank/DDBJ whole genome shotgun (WGS) entry which is preliminary data.</text>
</comment>
<evidence type="ECO:0000313" key="2">
    <source>
        <dbReference type="Proteomes" id="UP000652761"/>
    </source>
</evidence>
<organism evidence="1 2">
    <name type="scientific">Colocasia esculenta</name>
    <name type="common">Wild taro</name>
    <name type="synonym">Arum esculentum</name>
    <dbReference type="NCBI Taxonomy" id="4460"/>
    <lineage>
        <taxon>Eukaryota</taxon>
        <taxon>Viridiplantae</taxon>
        <taxon>Streptophyta</taxon>
        <taxon>Embryophyta</taxon>
        <taxon>Tracheophyta</taxon>
        <taxon>Spermatophyta</taxon>
        <taxon>Magnoliopsida</taxon>
        <taxon>Liliopsida</taxon>
        <taxon>Araceae</taxon>
        <taxon>Aroideae</taxon>
        <taxon>Colocasieae</taxon>
        <taxon>Colocasia</taxon>
    </lineage>
</organism>
<reference evidence="1" key="1">
    <citation type="submission" date="2017-07" db="EMBL/GenBank/DDBJ databases">
        <title>Taro Niue Genome Assembly and Annotation.</title>
        <authorList>
            <person name="Atibalentja N."/>
            <person name="Keating K."/>
            <person name="Fields C.J."/>
        </authorList>
    </citation>
    <scope>NUCLEOTIDE SEQUENCE</scope>
    <source>
        <strain evidence="1">Niue_2</strain>
        <tissue evidence="1">Leaf</tissue>
    </source>
</reference>
<keyword evidence="2" id="KW-1185">Reference proteome</keyword>
<sequence length="191" mass="21123">MHCLQTGLLGQSSSVDTQERFVAVKIKIYGNKAVDIADLEKNGMHSVVAAIQRMKWMKMVTVSEASYPDLVKPFFTCLKVEEDGSLTSTVKGTPIHITYDLLESLFGVSTVGCSRVDSVDIQAKGLGIIGTDYKLKDGKIDINQLNAFNRILHFIIPDVVFLPKLHSMVLDSEVSAIIFERFARVMGRISV</sequence>
<dbReference type="AlphaFoldDB" id="A0A843X0T1"/>
<dbReference type="Proteomes" id="UP000652761">
    <property type="component" value="Unassembled WGS sequence"/>
</dbReference>
<dbReference type="EMBL" id="NMUH01005006">
    <property type="protein sequence ID" value="MQM11521.1"/>
    <property type="molecule type" value="Genomic_DNA"/>
</dbReference>
<name>A0A843X0T1_COLES</name>
<protein>
    <submittedName>
        <fullName evidence="1">Uncharacterized protein</fullName>
    </submittedName>
</protein>
<evidence type="ECO:0000313" key="1">
    <source>
        <dbReference type="EMBL" id="MQM11521.1"/>
    </source>
</evidence>
<gene>
    <name evidence="1" type="ORF">Taro_044429</name>
</gene>